<dbReference type="SUPFAM" id="SSF54593">
    <property type="entry name" value="Glyoxalase/Bleomycin resistance protein/Dihydroxybiphenyl dioxygenase"/>
    <property type="match status" value="1"/>
</dbReference>
<dbReference type="InterPro" id="IPR029068">
    <property type="entry name" value="Glyas_Bleomycin-R_OHBP_Dase"/>
</dbReference>
<dbReference type="CDD" id="cd00488">
    <property type="entry name" value="PCD_DCoH"/>
    <property type="match status" value="1"/>
</dbReference>
<dbReference type="InterPro" id="IPR041581">
    <property type="entry name" value="Glyoxalase_6"/>
</dbReference>
<evidence type="ECO:0000259" key="6">
    <source>
        <dbReference type="Pfam" id="PF18029"/>
    </source>
</evidence>
<comment type="catalytic activity">
    <reaction evidence="1">
        <text>(4aS,6R)-4a-hydroxy-L-erythro-5,6,7,8-tetrahydrobiopterin = (6R)-L-erythro-6,7-dihydrobiopterin + H2O</text>
        <dbReference type="Rhea" id="RHEA:11920"/>
        <dbReference type="ChEBI" id="CHEBI:15377"/>
        <dbReference type="ChEBI" id="CHEBI:15642"/>
        <dbReference type="ChEBI" id="CHEBI:43120"/>
        <dbReference type="EC" id="4.2.1.96"/>
    </reaction>
</comment>
<evidence type="ECO:0000313" key="7">
    <source>
        <dbReference type="EMBL" id="PZR51562.1"/>
    </source>
</evidence>
<accession>A0A2W5WKH8</accession>
<dbReference type="SUPFAM" id="SSF55248">
    <property type="entry name" value="PCD-like"/>
    <property type="match status" value="1"/>
</dbReference>
<dbReference type="Gene3D" id="3.10.180.10">
    <property type="entry name" value="2,3-Dihydroxybiphenyl 1,2-Dioxygenase, domain 1"/>
    <property type="match status" value="1"/>
</dbReference>
<dbReference type="InterPro" id="IPR036428">
    <property type="entry name" value="PCD_sf"/>
</dbReference>
<dbReference type="RefSeq" id="WP_111252235.1">
    <property type="nucleotide sequence ID" value="NZ_QKWH01000020.1"/>
</dbReference>
<dbReference type="Pfam" id="PF01329">
    <property type="entry name" value="Pterin_4a"/>
    <property type="match status" value="1"/>
</dbReference>
<feature type="domain" description="Glyoxalase-like" evidence="6">
    <location>
        <begin position="109"/>
        <end position="219"/>
    </location>
</feature>
<dbReference type="InterPro" id="IPR001533">
    <property type="entry name" value="Pterin_deHydtase"/>
</dbReference>
<dbReference type="Pfam" id="PF18029">
    <property type="entry name" value="Glyoxalase_6"/>
    <property type="match status" value="1"/>
</dbReference>
<proteinExistence type="inferred from homology"/>
<gene>
    <name evidence="7" type="ORF">DNL40_15835</name>
</gene>
<sequence length="228" mass="24603">MDDRITPEQFQGADGTGDWRSLGPAYALFRTGTFQAGARLVARIAEVADELGRHPDVDLRGGTVTVRLGSHEVGGLSARDVELARRISAAAAGMGVEADPSGVQQTQLGVDALAGGRVQPFWRALLGYDERPGEEAVREEEAAPSLVDPRGRGLDVWFPRGDSPRTEHNRLHLDVFVPDDVAQERVEAALAAGGHLVTDRWAPSWWVLADPEGNEAAVCTWQEPPLEV</sequence>
<comment type="caution">
    <text evidence="7">The sequence shown here is derived from an EMBL/GenBank/DDBJ whole genome shotgun (WGS) entry which is preliminary data.</text>
</comment>
<dbReference type="Gene3D" id="3.30.1360.20">
    <property type="entry name" value="Transcriptional coactivator/pterin dehydratase"/>
    <property type="match status" value="1"/>
</dbReference>
<dbReference type="PANTHER" id="PTHR35908">
    <property type="entry name" value="HYPOTHETICAL FUSION PROTEIN"/>
    <property type="match status" value="1"/>
</dbReference>
<protein>
    <recommendedName>
        <fullName evidence="4">Putative pterin-4-alpha-carbinolamine dehydratase</fullName>
        <ecNumber evidence="3">4.2.1.96</ecNumber>
    </recommendedName>
</protein>
<dbReference type="EC" id="4.2.1.96" evidence="3"/>
<evidence type="ECO:0000256" key="5">
    <source>
        <dbReference type="ARBA" id="ARBA00023239"/>
    </source>
</evidence>
<dbReference type="GO" id="GO:0008124">
    <property type="term" value="F:4-alpha-hydroxytetrahydrobiopterin dehydratase activity"/>
    <property type="evidence" value="ECO:0007669"/>
    <property type="project" value="UniProtKB-EC"/>
</dbReference>
<dbReference type="Proteomes" id="UP000248783">
    <property type="component" value="Unassembled WGS sequence"/>
</dbReference>
<keyword evidence="8" id="KW-1185">Reference proteome</keyword>
<keyword evidence="5" id="KW-0456">Lyase</keyword>
<comment type="similarity">
    <text evidence="2">Belongs to the pterin-4-alpha-carbinolamine dehydratase family.</text>
</comment>
<reference evidence="7 8" key="1">
    <citation type="submission" date="2018-06" db="EMBL/GenBank/DDBJ databases">
        <title>Whole genome sequencing of a novel hydrocarbon degrading bacterial strain, PW21 isolated from oil contaminated produced water sample.</title>
        <authorList>
            <person name="Nagkirti P."/>
            <person name="Shaikh A."/>
            <person name="Gowdaman V."/>
            <person name="Engineer A.E."/>
            <person name="Dagar S."/>
            <person name="Dhakephalkar P.K."/>
        </authorList>
    </citation>
    <scope>NUCLEOTIDE SEQUENCE [LARGE SCALE GENOMIC DNA]</scope>
    <source>
        <strain evidence="7 8">PW21</strain>
    </source>
</reference>
<dbReference type="GO" id="GO:0006729">
    <property type="term" value="P:tetrahydrobiopterin biosynthetic process"/>
    <property type="evidence" value="ECO:0007669"/>
    <property type="project" value="InterPro"/>
</dbReference>
<name>A0A2W5WKH8_9MICO</name>
<evidence type="ECO:0000256" key="2">
    <source>
        <dbReference type="ARBA" id="ARBA00006472"/>
    </source>
</evidence>
<dbReference type="PANTHER" id="PTHR35908:SF1">
    <property type="entry name" value="CONSERVED PROTEIN"/>
    <property type="match status" value="1"/>
</dbReference>
<evidence type="ECO:0000256" key="1">
    <source>
        <dbReference type="ARBA" id="ARBA00001554"/>
    </source>
</evidence>
<evidence type="ECO:0000256" key="4">
    <source>
        <dbReference type="ARBA" id="ARBA00021735"/>
    </source>
</evidence>
<dbReference type="AlphaFoldDB" id="A0A2W5WKH8"/>
<evidence type="ECO:0000313" key="8">
    <source>
        <dbReference type="Proteomes" id="UP000248783"/>
    </source>
</evidence>
<organism evidence="7 8">
    <name type="scientific">Xylanimonas oleitrophica</name>
    <dbReference type="NCBI Taxonomy" id="2607479"/>
    <lineage>
        <taxon>Bacteria</taxon>
        <taxon>Bacillati</taxon>
        <taxon>Actinomycetota</taxon>
        <taxon>Actinomycetes</taxon>
        <taxon>Micrococcales</taxon>
        <taxon>Promicromonosporaceae</taxon>
        <taxon>Xylanimonas</taxon>
    </lineage>
</organism>
<evidence type="ECO:0000256" key="3">
    <source>
        <dbReference type="ARBA" id="ARBA00013252"/>
    </source>
</evidence>
<dbReference type="EMBL" id="QKWH01000020">
    <property type="protein sequence ID" value="PZR51562.1"/>
    <property type="molecule type" value="Genomic_DNA"/>
</dbReference>